<keyword evidence="1" id="KW-0812">Transmembrane</keyword>
<feature type="transmembrane region" description="Helical" evidence="1">
    <location>
        <begin position="69"/>
        <end position="85"/>
    </location>
</feature>
<protein>
    <submittedName>
        <fullName evidence="2">Uncharacterized protein</fullName>
    </submittedName>
</protein>
<dbReference type="AlphaFoldDB" id="A0A194X4V4"/>
<proteinExistence type="predicted"/>
<dbReference type="OrthoDB" id="3516566at2759"/>
<organism evidence="2 3">
    <name type="scientific">Mollisia scopiformis</name>
    <name type="common">Conifer needle endophyte fungus</name>
    <name type="synonym">Phialocephala scopiformis</name>
    <dbReference type="NCBI Taxonomy" id="149040"/>
    <lineage>
        <taxon>Eukaryota</taxon>
        <taxon>Fungi</taxon>
        <taxon>Dikarya</taxon>
        <taxon>Ascomycota</taxon>
        <taxon>Pezizomycotina</taxon>
        <taxon>Leotiomycetes</taxon>
        <taxon>Helotiales</taxon>
        <taxon>Mollisiaceae</taxon>
        <taxon>Mollisia</taxon>
    </lineage>
</organism>
<evidence type="ECO:0000256" key="1">
    <source>
        <dbReference type="SAM" id="Phobius"/>
    </source>
</evidence>
<gene>
    <name evidence="2" type="ORF">LY89DRAFT_750502</name>
</gene>
<dbReference type="Proteomes" id="UP000070700">
    <property type="component" value="Unassembled WGS sequence"/>
</dbReference>
<dbReference type="KEGG" id="psco:LY89DRAFT_750502"/>
<dbReference type="EMBL" id="KQ947418">
    <property type="protein sequence ID" value="KUJ15208.1"/>
    <property type="molecule type" value="Genomic_DNA"/>
</dbReference>
<dbReference type="GeneID" id="28830928"/>
<evidence type="ECO:0000313" key="3">
    <source>
        <dbReference type="Proteomes" id="UP000070700"/>
    </source>
</evidence>
<evidence type="ECO:0000313" key="2">
    <source>
        <dbReference type="EMBL" id="KUJ15208.1"/>
    </source>
</evidence>
<keyword evidence="1" id="KW-1133">Transmembrane helix</keyword>
<reference evidence="2 3" key="1">
    <citation type="submission" date="2015-10" db="EMBL/GenBank/DDBJ databases">
        <title>Full genome of DAOMC 229536 Phialocephala scopiformis, a fungal endophyte of spruce producing the potent anti-insectan compound rugulosin.</title>
        <authorList>
            <consortium name="DOE Joint Genome Institute"/>
            <person name="Walker A.K."/>
            <person name="Frasz S.L."/>
            <person name="Seifert K.A."/>
            <person name="Miller J.D."/>
            <person name="Mondo S.J."/>
            <person name="Labutti K."/>
            <person name="Lipzen A."/>
            <person name="Dockter R."/>
            <person name="Kennedy M."/>
            <person name="Grigoriev I.V."/>
            <person name="Spatafora J.W."/>
        </authorList>
    </citation>
    <scope>NUCLEOTIDE SEQUENCE [LARGE SCALE GENOMIC DNA]</scope>
    <source>
        <strain evidence="2 3">CBS 120377</strain>
    </source>
</reference>
<keyword evidence="3" id="KW-1185">Reference proteome</keyword>
<keyword evidence="1" id="KW-0472">Membrane</keyword>
<sequence length="435" mass="49631">MSRKRFNREGFLVLDDGKTFLPIQRSPYDPTPSTQSDVNFFISELSALDFEALGVDEVNKMTRKLEKEILVIPLGSIGLIDYYIYCDIFLPGSLNGQKNSEGRAHVRESLRNLKFFKLNGNPVHSSVLVLPLGRLYASHHHHQHFLQSHWVIVLDKTQQLWALYADGIDNEDAVKETNGRPYRYEEAWDTAFGADRADGEKVVLLGSLKDIPFKEGGRLNQVKVQGRSEWSTTLSNFDLRKPMLSPNIVESHLRRDIRLISNPGNSKTKARNIFELEHEYGYLNFCDDVQRLNEPKGLIVGRTLMDAAWCRLVVQFFKASIVGRTALGIRKCVKSFHDAIMQGHGISAQKYWYRQANDYPGLNISEGSSNYWDCGHRGMMWWNSRPGSSDISVRHNAPLQKFLVAYVMKDDATENEEPMSLAEAEEYGLVKLINE</sequence>
<accession>A0A194X4V4</accession>
<name>A0A194X4V4_MOLSC</name>
<dbReference type="InParanoid" id="A0A194X4V4"/>
<dbReference type="RefSeq" id="XP_018069563.1">
    <property type="nucleotide sequence ID" value="XM_018221202.1"/>
</dbReference>